<dbReference type="EMBL" id="CP089984">
    <property type="protein sequence ID" value="WXB16263.1"/>
    <property type="molecule type" value="Genomic_DNA"/>
</dbReference>
<proteinExistence type="predicted"/>
<keyword evidence="1" id="KW-0812">Transmembrane</keyword>
<feature type="transmembrane region" description="Helical" evidence="1">
    <location>
        <begin position="50"/>
        <end position="71"/>
    </location>
</feature>
<reference evidence="2 3" key="1">
    <citation type="submission" date="2021-12" db="EMBL/GenBank/DDBJ databases">
        <title>Discovery of the Pendulisporaceae a myxobacterial family with distinct sporulation behavior and unique specialized metabolism.</title>
        <authorList>
            <person name="Garcia R."/>
            <person name="Popoff A."/>
            <person name="Bader C.D."/>
            <person name="Loehr J."/>
            <person name="Walesch S."/>
            <person name="Walt C."/>
            <person name="Boldt J."/>
            <person name="Bunk B."/>
            <person name="Haeckl F.J.F.P.J."/>
            <person name="Gunesch A.P."/>
            <person name="Birkelbach J."/>
            <person name="Nuebel U."/>
            <person name="Pietschmann T."/>
            <person name="Bach T."/>
            <person name="Mueller R."/>
        </authorList>
    </citation>
    <scope>NUCLEOTIDE SEQUENCE [LARGE SCALE GENOMIC DNA]</scope>
    <source>
        <strain evidence="2 3">MSr11954</strain>
    </source>
</reference>
<keyword evidence="3" id="KW-1185">Reference proteome</keyword>
<name>A0ABZ2LZE7_9BACT</name>
<sequence>MQQIPRTAGGAAAHPRGIFIRWDAELPKVCLMCGTKKRLQRYERLGTDDIHPIVGGNPVAMLSGFVMVLVVRYVRSHRKQADLAHWRCAACDARLREAENIRPIWLIAPFIAVLFGIISGFATTPIWGWLTAAIVGVGTGLVGWVSRPRVLRVESVEPHGIVVSGMTAKSADALLTSRIAGS</sequence>
<feature type="transmembrane region" description="Helical" evidence="1">
    <location>
        <begin position="127"/>
        <end position="145"/>
    </location>
</feature>
<accession>A0ABZ2LZE7</accession>
<protein>
    <submittedName>
        <fullName evidence="2">Uncharacterized protein</fullName>
    </submittedName>
</protein>
<evidence type="ECO:0000313" key="3">
    <source>
        <dbReference type="Proteomes" id="UP001370348"/>
    </source>
</evidence>
<organism evidence="2 3">
    <name type="scientific">Pendulispora albinea</name>
    <dbReference type="NCBI Taxonomy" id="2741071"/>
    <lineage>
        <taxon>Bacteria</taxon>
        <taxon>Pseudomonadati</taxon>
        <taxon>Myxococcota</taxon>
        <taxon>Myxococcia</taxon>
        <taxon>Myxococcales</taxon>
        <taxon>Sorangiineae</taxon>
        <taxon>Pendulisporaceae</taxon>
        <taxon>Pendulispora</taxon>
    </lineage>
</organism>
<dbReference type="Proteomes" id="UP001370348">
    <property type="component" value="Chromosome"/>
</dbReference>
<keyword evidence="1" id="KW-1133">Transmembrane helix</keyword>
<evidence type="ECO:0000313" key="2">
    <source>
        <dbReference type="EMBL" id="WXB16263.1"/>
    </source>
</evidence>
<dbReference type="RefSeq" id="WP_394825892.1">
    <property type="nucleotide sequence ID" value="NZ_CP089984.1"/>
</dbReference>
<evidence type="ECO:0000256" key="1">
    <source>
        <dbReference type="SAM" id="Phobius"/>
    </source>
</evidence>
<feature type="transmembrane region" description="Helical" evidence="1">
    <location>
        <begin position="104"/>
        <end position="121"/>
    </location>
</feature>
<gene>
    <name evidence="2" type="ORF">LZC94_03070</name>
</gene>
<keyword evidence="1" id="KW-0472">Membrane</keyword>